<sequence length="466" mass="48069">MPTAAIILAAGLGTRMRSALPKAMHPVAGRPMINHLVAACEQVFDRIVVVVGPGMPALERAVAPHATVVQAERLGTGHAARMAAPLLRDFPGDAAVLYADNPLITVPTIRRLVGRRAGGARDGQAEAGLALLAMRPADPGRYGRVVQDAAGDVTRIVEWADASEAERAIGLCNAGVVCAPAADLFRWLDAVGNDNAKGEYYLTDIAGLAVAEGRRVVAEEAAEAELAGANSRAELAQLEAGMQARLRAAAMAGGATLTAPETVFLAWDTRLGQDVTIGPNVVFGPGVAVEDGVEIRAFSHLEGCVVRSGAVIGPFARLRPGTEVGREAHVGNFVELKAATLAEGAKANHLTYLGDVTVGARANIGAGTITCNYDGVNKYRTEIGADAFIGSDTALVAPVKVGARALVAAGSVITEDVPEDALAIARGRQATKPGRGFKGKQGRRADDRKAEGPEGPNRPAPPKGAA</sequence>
<gene>
    <name evidence="18 21" type="primary">glmU</name>
    <name evidence="21" type="ORF">EXY23_23915</name>
</gene>
<feature type="binding site" evidence="18">
    <location>
        <begin position="372"/>
        <end position="373"/>
    </location>
    <ligand>
        <name>acetyl-CoA</name>
        <dbReference type="ChEBI" id="CHEBI:57288"/>
    </ligand>
</feature>
<feature type="region of interest" description="N-acetyltransferase" evidence="18">
    <location>
        <begin position="254"/>
        <end position="466"/>
    </location>
</feature>
<keyword evidence="5 18" id="KW-0808">Transferase</keyword>
<dbReference type="GO" id="GO:0071555">
    <property type="term" value="P:cell wall organization"/>
    <property type="evidence" value="ECO:0007669"/>
    <property type="project" value="UniProtKB-KW"/>
</dbReference>
<evidence type="ECO:0000256" key="3">
    <source>
        <dbReference type="ARBA" id="ARBA00007947"/>
    </source>
</evidence>
<comment type="subcellular location">
    <subcellularLocation>
        <location evidence="1 18">Cytoplasm</location>
    </subcellularLocation>
</comment>
<keyword evidence="7 18" id="KW-0479">Metal-binding</keyword>
<feature type="region of interest" description="Pyrophosphorylase" evidence="18">
    <location>
        <begin position="1"/>
        <end position="232"/>
    </location>
</feature>
<dbReference type="AlphaFoldDB" id="A0A4R4D472"/>
<comment type="similarity">
    <text evidence="2 18">In the C-terminal section; belongs to the transferase hexapeptide repeat family.</text>
</comment>
<feature type="binding site" evidence="18">
    <location>
        <position position="391"/>
    </location>
    <ligand>
        <name>acetyl-CoA</name>
        <dbReference type="ChEBI" id="CHEBI:57288"/>
    </ligand>
</feature>
<feature type="binding site" evidence="18">
    <location>
        <position position="366"/>
    </location>
    <ligand>
        <name>acetyl-CoA</name>
        <dbReference type="ChEBI" id="CHEBI:57288"/>
    </ligand>
</feature>
<dbReference type="GO" id="GO:0008360">
    <property type="term" value="P:regulation of cell shape"/>
    <property type="evidence" value="ECO:0007669"/>
    <property type="project" value="UniProtKB-KW"/>
</dbReference>
<evidence type="ECO:0000256" key="9">
    <source>
        <dbReference type="ARBA" id="ARBA00022842"/>
    </source>
</evidence>
<dbReference type="GO" id="GO:0000287">
    <property type="term" value="F:magnesium ion binding"/>
    <property type="evidence" value="ECO:0007669"/>
    <property type="project" value="UniProtKB-UniRule"/>
</dbReference>
<feature type="binding site" evidence="18">
    <location>
        <begin position="75"/>
        <end position="76"/>
    </location>
    <ligand>
        <name>UDP-N-acetyl-alpha-D-glucosamine</name>
        <dbReference type="ChEBI" id="CHEBI:57705"/>
    </ligand>
</feature>
<evidence type="ECO:0000256" key="1">
    <source>
        <dbReference type="ARBA" id="ARBA00004496"/>
    </source>
</evidence>
<evidence type="ECO:0000313" key="22">
    <source>
        <dbReference type="Proteomes" id="UP000295023"/>
    </source>
</evidence>
<protein>
    <recommendedName>
        <fullName evidence="18">Bifunctional protein GlmU</fullName>
    </recommendedName>
    <domain>
        <recommendedName>
            <fullName evidence="18">UDP-N-acetylglucosamine pyrophosphorylase</fullName>
            <ecNumber evidence="18">2.7.7.23</ecNumber>
        </recommendedName>
        <alternativeName>
            <fullName evidence="18">N-acetylglucosamine-1-phosphate uridyltransferase</fullName>
        </alternativeName>
    </domain>
    <domain>
        <recommendedName>
            <fullName evidence="18">Glucosamine-1-phosphate N-acetyltransferase</fullName>
            <ecNumber evidence="18">2.3.1.157</ecNumber>
        </recommendedName>
    </domain>
</protein>
<comment type="pathway">
    <text evidence="18">Nucleotide-sugar biosynthesis; UDP-N-acetyl-alpha-D-glucosamine biosynthesis; N-acetyl-alpha-D-glucosamine 1-phosphate from alpha-D-glucosamine 6-phosphate (route II): step 2/2.</text>
</comment>
<feature type="binding site" evidence="18">
    <location>
        <begin position="8"/>
        <end position="11"/>
    </location>
    <ligand>
        <name>UDP-N-acetyl-alpha-D-glucosamine</name>
        <dbReference type="ChEBI" id="CHEBI:57705"/>
    </ligand>
</feature>
<dbReference type="GO" id="GO:0005737">
    <property type="term" value="C:cytoplasm"/>
    <property type="evidence" value="ECO:0007669"/>
    <property type="project" value="UniProtKB-SubCell"/>
</dbReference>
<keyword evidence="6 18" id="KW-0548">Nucleotidyltransferase</keyword>
<dbReference type="InterPro" id="IPR029044">
    <property type="entry name" value="Nucleotide-diphossugar_trans"/>
</dbReference>
<evidence type="ECO:0000256" key="2">
    <source>
        <dbReference type="ARBA" id="ARBA00007707"/>
    </source>
</evidence>
<evidence type="ECO:0000256" key="11">
    <source>
        <dbReference type="ARBA" id="ARBA00022984"/>
    </source>
</evidence>
<comment type="pathway">
    <text evidence="18">Bacterial outer membrane biogenesis; LPS lipid A biosynthesis.</text>
</comment>
<proteinExistence type="inferred from homology"/>
<evidence type="ECO:0000256" key="4">
    <source>
        <dbReference type="ARBA" id="ARBA00022490"/>
    </source>
</evidence>
<feature type="binding site" evidence="18">
    <location>
        <position position="173"/>
    </location>
    <ligand>
        <name>UDP-N-acetyl-alpha-D-glucosamine</name>
        <dbReference type="ChEBI" id="CHEBI:57705"/>
    </ligand>
</feature>
<comment type="subunit">
    <text evidence="18">Homotrimer.</text>
</comment>
<comment type="caution">
    <text evidence="21">The sequence shown here is derived from an EMBL/GenBank/DDBJ whole genome shotgun (WGS) entry which is preliminary data.</text>
</comment>
<evidence type="ECO:0000256" key="15">
    <source>
        <dbReference type="ARBA" id="ARBA00048247"/>
    </source>
</evidence>
<dbReference type="PANTHER" id="PTHR43584:SF3">
    <property type="entry name" value="BIFUNCTIONAL PROTEIN GLMU"/>
    <property type="match status" value="1"/>
</dbReference>
<feature type="domain" description="MobA-like NTP transferase" evidence="20">
    <location>
        <begin position="5"/>
        <end position="117"/>
    </location>
</feature>
<evidence type="ECO:0000259" key="20">
    <source>
        <dbReference type="Pfam" id="PF12804"/>
    </source>
</evidence>
<dbReference type="OrthoDB" id="9775031at2"/>
<feature type="binding site" evidence="18">
    <location>
        <position position="143"/>
    </location>
    <ligand>
        <name>UDP-N-acetyl-alpha-D-glucosamine</name>
        <dbReference type="ChEBI" id="CHEBI:57705"/>
    </ligand>
</feature>
<comment type="similarity">
    <text evidence="3 18">In the N-terminal section; belongs to the N-acetylglucosamine-1-phosphate uridyltransferase family.</text>
</comment>
<dbReference type="Pfam" id="PF12804">
    <property type="entry name" value="NTP_transf_3"/>
    <property type="match status" value="1"/>
</dbReference>
<dbReference type="GO" id="GO:0009245">
    <property type="term" value="P:lipid A biosynthetic process"/>
    <property type="evidence" value="ECO:0007669"/>
    <property type="project" value="UniProtKB-UniRule"/>
</dbReference>
<dbReference type="UniPathway" id="UPA00973"/>
<evidence type="ECO:0000256" key="16">
    <source>
        <dbReference type="ARBA" id="ARBA00048493"/>
    </source>
</evidence>
<feature type="binding site" evidence="18">
    <location>
        <position position="158"/>
    </location>
    <ligand>
        <name>UDP-N-acetyl-alpha-D-glucosamine</name>
        <dbReference type="ChEBI" id="CHEBI:57705"/>
    </ligand>
</feature>
<comment type="catalytic activity">
    <reaction evidence="16 18">
        <text>N-acetyl-alpha-D-glucosamine 1-phosphate + UTP + H(+) = UDP-N-acetyl-alpha-D-glucosamine + diphosphate</text>
        <dbReference type="Rhea" id="RHEA:13509"/>
        <dbReference type="ChEBI" id="CHEBI:15378"/>
        <dbReference type="ChEBI" id="CHEBI:33019"/>
        <dbReference type="ChEBI" id="CHEBI:46398"/>
        <dbReference type="ChEBI" id="CHEBI:57705"/>
        <dbReference type="ChEBI" id="CHEBI:57776"/>
        <dbReference type="EC" id="2.7.7.23"/>
    </reaction>
</comment>
<organism evidence="21 22">
    <name type="scientific">Roseicella aquatilis</name>
    <dbReference type="NCBI Taxonomy" id="2527868"/>
    <lineage>
        <taxon>Bacteria</taxon>
        <taxon>Pseudomonadati</taxon>
        <taxon>Pseudomonadota</taxon>
        <taxon>Alphaproteobacteria</taxon>
        <taxon>Acetobacterales</taxon>
        <taxon>Roseomonadaceae</taxon>
        <taxon>Roseicella</taxon>
    </lineage>
</organism>
<keyword evidence="4 18" id="KW-0963">Cytoplasm</keyword>
<dbReference type="Pfam" id="PF00132">
    <property type="entry name" value="Hexapep"/>
    <property type="match status" value="1"/>
</dbReference>
<evidence type="ECO:0000256" key="7">
    <source>
        <dbReference type="ARBA" id="ARBA00022723"/>
    </source>
</evidence>
<dbReference type="GO" id="GO:0000902">
    <property type="term" value="P:cell morphogenesis"/>
    <property type="evidence" value="ECO:0007669"/>
    <property type="project" value="UniProtKB-UniRule"/>
</dbReference>
<evidence type="ECO:0000256" key="13">
    <source>
        <dbReference type="ARBA" id="ARBA00023315"/>
    </source>
</evidence>
<dbReference type="CDD" id="cd03353">
    <property type="entry name" value="LbH_GlmU_C"/>
    <property type="match status" value="1"/>
</dbReference>
<feature type="binding site" evidence="18">
    <location>
        <position position="426"/>
    </location>
    <ligand>
        <name>acetyl-CoA</name>
        <dbReference type="ChEBI" id="CHEBI:57288"/>
    </ligand>
</feature>
<dbReference type="InterPro" id="IPR001451">
    <property type="entry name" value="Hexapep"/>
</dbReference>
<keyword evidence="12 18" id="KW-0511">Multifunctional enzyme</keyword>
<dbReference type="EC" id="2.7.7.23" evidence="18"/>
<keyword evidence="22" id="KW-1185">Reference proteome</keyword>
<feature type="binding site" evidence="18">
    <location>
        <position position="319"/>
    </location>
    <ligand>
        <name>UDP-N-acetyl-alpha-D-glucosamine</name>
        <dbReference type="ChEBI" id="CHEBI:57705"/>
    </ligand>
</feature>
<dbReference type="CDD" id="cd02540">
    <property type="entry name" value="GT2_GlmU_N_bac"/>
    <property type="match status" value="1"/>
</dbReference>
<feature type="binding site" evidence="18">
    <location>
        <position position="337"/>
    </location>
    <ligand>
        <name>UDP-N-acetyl-alpha-D-glucosamine</name>
        <dbReference type="ChEBI" id="CHEBI:57705"/>
    </ligand>
</feature>
<feature type="binding site" evidence="18">
    <location>
        <position position="230"/>
    </location>
    <ligand>
        <name>Mg(2+)</name>
        <dbReference type="ChEBI" id="CHEBI:18420"/>
    </ligand>
</feature>
<evidence type="ECO:0000256" key="17">
    <source>
        <dbReference type="ARBA" id="ARBA00049628"/>
    </source>
</evidence>
<dbReference type="InterPro" id="IPR038009">
    <property type="entry name" value="GlmU_C_LbH"/>
</dbReference>
<feature type="binding site" evidence="18">
    <location>
        <position position="70"/>
    </location>
    <ligand>
        <name>UDP-N-acetyl-alpha-D-glucosamine</name>
        <dbReference type="ChEBI" id="CHEBI:57705"/>
    </ligand>
</feature>
<evidence type="ECO:0000256" key="10">
    <source>
        <dbReference type="ARBA" id="ARBA00022960"/>
    </source>
</evidence>
<comment type="pathway">
    <text evidence="18">Nucleotide-sugar biosynthesis; UDP-N-acetyl-alpha-D-glucosamine biosynthesis; UDP-N-acetyl-alpha-D-glucosamine from N-acetyl-alpha-D-glucosamine 1-phosphate: step 1/1.</text>
</comment>
<reference evidence="21 22" key="1">
    <citation type="submission" date="2019-03" db="EMBL/GenBank/DDBJ databases">
        <title>Paracraurococcus aquatilis NE82 genome sequence.</title>
        <authorList>
            <person name="Zhao Y."/>
            <person name="Du Z."/>
        </authorList>
    </citation>
    <scope>NUCLEOTIDE SEQUENCE [LARGE SCALE GENOMIC DNA]</scope>
    <source>
        <strain evidence="21 22">NE82</strain>
    </source>
</reference>
<feature type="binding site" evidence="18">
    <location>
        <position position="352"/>
    </location>
    <ligand>
        <name>UDP-N-acetyl-alpha-D-glucosamine</name>
        <dbReference type="ChEBI" id="CHEBI:57705"/>
    </ligand>
</feature>
<dbReference type="InterPro" id="IPR050065">
    <property type="entry name" value="GlmU-like"/>
</dbReference>
<name>A0A4R4D472_9PROT</name>
<dbReference type="PROSITE" id="PS00101">
    <property type="entry name" value="HEXAPEP_TRANSFERASES"/>
    <property type="match status" value="1"/>
</dbReference>
<dbReference type="PANTHER" id="PTHR43584">
    <property type="entry name" value="NUCLEOTIDYL TRANSFERASE"/>
    <property type="match status" value="1"/>
</dbReference>
<dbReference type="InterPro" id="IPR025877">
    <property type="entry name" value="MobA-like_NTP_Trfase"/>
</dbReference>
<feature type="binding site" evidence="18">
    <location>
        <position position="100"/>
    </location>
    <ligand>
        <name>Mg(2+)</name>
        <dbReference type="ChEBI" id="CHEBI:18420"/>
    </ligand>
</feature>
<evidence type="ECO:0000256" key="18">
    <source>
        <dbReference type="HAMAP-Rule" id="MF_01631"/>
    </source>
</evidence>
<feature type="binding site" evidence="18">
    <location>
        <position position="363"/>
    </location>
    <ligand>
        <name>UDP-N-acetyl-alpha-D-glucosamine</name>
        <dbReference type="ChEBI" id="CHEBI:57705"/>
    </ligand>
</feature>
<feature type="binding site" evidence="18">
    <location>
        <position position="22"/>
    </location>
    <ligand>
        <name>UDP-N-acetyl-alpha-D-glucosamine</name>
        <dbReference type="ChEBI" id="CHEBI:57705"/>
    </ligand>
</feature>
<evidence type="ECO:0000256" key="6">
    <source>
        <dbReference type="ARBA" id="ARBA00022695"/>
    </source>
</evidence>
<dbReference type="RefSeq" id="WP_132295899.1">
    <property type="nucleotide sequence ID" value="NZ_SKBM01000035.1"/>
</dbReference>
<feature type="binding site" evidence="18">
    <location>
        <position position="230"/>
    </location>
    <ligand>
        <name>UDP-N-acetyl-alpha-D-glucosamine</name>
        <dbReference type="ChEBI" id="CHEBI:57705"/>
    </ligand>
</feature>
<dbReference type="GO" id="GO:0016020">
    <property type="term" value="C:membrane"/>
    <property type="evidence" value="ECO:0007669"/>
    <property type="project" value="GOC"/>
</dbReference>
<keyword evidence="8 18" id="KW-0677">Repeat</keyword>
<dbReference type="NCBIfam" id="TIGR01173">
    <property type="entry name" value="glmU"/>
    <property type="match status" value="1"/>
</dbReference>
<dbReference type="NCBIfam" id="NF010933">
    <property type="entry name" value="PRK14353.1"/>
    <property type="match status" value="1"/>
</dbReference>
<keyword evidence="11 18" id="KW-0573">Peptidoglycan synthesis</keyword>
<evidence type="ECO:0000256" key="12">
    <source>
        <dbReference type="ARBA" id="ARBA00023268"/>
    </source>
</evidence>
<dbReference type="GO" id="GO:0006048">
    <property type="term" value="P:UDP-N-acetylglucosamine biosynthetic process"/>
    <property type="evidence" value="ECO:0007669"/>
    <property type="project" value="UniProtKB-UniPathway"/>
</dbReference>
<feature type="binding site" evidence="18">
    <location>
        <position position="409"/>
    </location>
    <ligand>
        <name>acetyl-CoA</name>
        <dbReference type="ChEBI" id="CHEBI:57288"/>
    </ligand>
</feature>
<dbReference type="HAMAP" id="MF_01631">
    <property type="entry name" value="GlmU"/>
    <property type="match status" value="1"/>
</dbReference>
<keyword evidence="9 18" id="KW-0460">Magnesium</keyword>
<feature type="region of interest" description="Disordered" evidence="19">
    <location>
        <begin position="426"/>
        <end position="466"/>
    </location>
</feature>
<dbReference type="InterPro" id="IPR011004">
    <property type="entry name" value="Trimer_LpxA-like_sf"/>
</dbReference>
<dbReference type="GO" id="GO:0003977">
    <property type="term" value="F:UDP-N-acetylglucosamine diphosphorylase activity"/>
    <property type="evidence" value="ECO:0007669"/>
    <property type="project" value="UniProtKB-UniRule"/>
</dbReference>
<dbReference type="Proteomes" id="UP000295023">
    <property type="component" value="Unassembled WGS sequence"/>
</dbReference>
<comment type="caution">
    <text evidence="18">Lacks conserved residue(s) required for the propagation of feature annotation.</text>
</comment>
<dbReference type="UniPathway" id="UPA00113">
    <property type="reaction ID" value="UER00532"/>
</dbReference>
<evidence type="ECO:0000256" key="8">
    <source>
        <dbReference type="ARBA" id="ARBA00022737"/>
    </source>
</evidence>
<dbReference type="SUPFAM" id="SSF51161">
    <property type="entry name" value="Trimeric LpxA-like enzymes"/>
    <property type="match status" value="1"/>
</dbReference>
<dbReference type="InterPro" id="IPR005882">
    <property type="entry name" value="Bifunctional_GlmU"/>
</dbReference>
<feature type="active site" description="Proton acceptor" evidence="18">
    <location>
        <position position="349"/>
    </location>
</feature>
<evidence type="ECO:0000313" key="21">
    <source>
        <dbReference type="EMBL" id="TCZ53942.1"/>
    </source>
</evidence>
<dbReference type="Gene3D" id="2.160.10.10">
    <property type="entry name" value="Hexapeptide repeat proteins"/>
    <property type="match status" value="1"/>
</dbReference>
<dbReference type="GO" id="GO:0009252">
    <property type="term" value="P:peptidoglycan biosynthetic process"/>
    <property type="evidence" value="ECO:0007669"/>
    <property type="project" value="UniProtKB-UniRule"/>
</dbReference>
<keyword evidence="13 18" id="KW-0012">Acyltransferase</keyword>
<comment type="catalytic activity">
    <reaction evidence="15 18">
        <text>alpha-D-glucosamine 1-phosphate + acetyl-CoA = N-acetyl-alpha-D-glucosamine 1-phosphate + CoA + H(+)</text>
        <dbReference type="Rhea" id="RHEA:13725"/>
        <dbReference type="ChEBI" id="CHEBI:15378"/>
        <dbReference type="ChEBI" id="CHEBI:57287"/>
        <dbReference type="ChEBI" id="CHEBI:57288"/>
        <dbReference type="ChEBI" id="CHEBI:57776"/>
        <dbReference type="ChEBI" id="CHEBI:58516"/>
        <dbReference type="EC" id="2.3.1.157"/>
    </reaction>
</comment>
<dbReference type="GO" id="GO:0019134">
    <property type="term" value="F:glucosamine-1-phosphate N-acetyltransferase activity"/>
    <property type="evidence" value="ECO:0007669"/>
    <property type="project" value="UniProtKB-UniRule"/>
</dbReference>
<evidence type="ECO:0000256" key="5">
    <source>
        <dbReference type="ARBA" id="ARBA00022679"/>
    </source>
</evidence>
<keyword evidence="14 18" id="KW-0961">Cell wall biogenesis/degradation</keyword>
<dbReference type="InterPro" id="IPR018357">
    <property type="entry name" value="Hexapep_transf_CS"/>
</dbReference>
<evidence type="ECO:0000256" key="14">
    <source>
        <dbReference type="ARBA" id="ARBA00023316"/>
    </source>
</evidence>
<dbReference type="Gene3D" id="3.90.550.10">
    <property type="entry name" value="Spore Coat Polysaccharide Biosynthesis Protein SpsA, Chain A"/>
    <property type="match status" value="1"/>
</dbReference>
<dbReference type="Pfam" id="PF14602">
    <property type="entry name" value="Hexapep_2"/>
    <property type="match status" value="1"/>
</dbReference>
<dbReference type="SUPFAM" id="SSF53448">
    <property type="entry name" value="Nucleotide-diphospho-sugar transferases"/>
    <property type="match status" value="1"/>
</dbReference>
<keyword evidence="10 18" id="KW-0133">Cell shape</keyword>
<evidence type="ECO:0000256" key="19">
    <source>
        <dbReference type="SAM" id="MobiDB-lite"/>
    </source>
</evidence>
<comment type="function">
    <text evidence="17 18">Catalyzes the last two sequential reactions in the de novo biosynthetic pathway for UDP-N-acetylglucosamine (UDP-GlcNAc). The C-terminal domain catalyzes the transfer of acetyl group from acetyl coenzyme A to glucosamine-1-phosphate (GlcN-1-P) to produce N-acetylglucosamine-1-phosphate (GlcNAc-1-P), which is converted into UDP-GlcNAc by the transfer of uridine 5-monophosphate (from uridine 5-triphosphate), a reaction catalyzed by the N-terminal domain.</text>
</comment>
<accession>A0A4R4D472</accession>
<dbReference type="EC" id="2.3.1.157" evidence="18"/>
<feature type="compositionally biased region" description="Basic and acidic residues" evidence="19">
    <location>
        <begin position="443"/>
        <end position="452"/>
    </location>
</feature>
<feature type="region of interest" description="Linker" evidence="18">
    <location>
        <begin position="233"/>
        <end position="253"/>
    </location>
</feature>
<feature type="compositionally biased region" description="Pro residues" evidence="19">
    <location>
        <begin position="456"/>
        <end position="466"/>
    </location>
</feature>
<comment type="cofactor">
    <cofactor evidence="18">
        <name>Mg(2+)</name>
        <dbReference type="ChEBI" id="CHEBI:18420"/>
    </cofactor>
    <text evidence="18">Binds 1 Mg(2+) ion per subunit.</text>
</comment>
<dbReference type="EMBL" id="SKBM01000035">
    <property type="protein sequence ID" value="TCZ53942.1"/>
    <property type="molecule type" value="Genomic_DNA"/>
</dbReference>